<reference evidence="4 5" key="1">
    <citation type="submission" date="2024-04" db="EMBL/GenBank/DDBJ databases">
        <title>Genome sequencing and metabolic network reconstruction of aminoacids and betaine degradation by Anoxynatronum sibiricum.</title>
        <authorList>
            <person name="Detkova E.N."/>
            <person name="Boltjanskaja Y.V."/>
            <person name="Mardanov A.V."/>
            <person name="Kevbrin V."/>
        </authorList>
    </citation>
    <scope>NUCLEOTIDE SEQUENCE [LARGE SCALE GENOMIC DNA]</scope>
    <source>
        <strain evidence="4 5">Z-7981</strain>
    </source>
</reference>
<dbReference type="InterPro" id="IPR010656">
    <property type="entry name" value="DctM"/>
</dbReference>
<dbReference type="InterPro" id="IPR021814">
    <property type="entry name" value="DUF3394"/>
</dbReference>
<dbReference type="InterPro" id="IPR011853">
    <property type="entry name" value="TRAP_DctM-Dct_fused"/>
</dbReference>
<gene>
    <name evidence="4" type="ORF">AAIG11_01335</name>
</gene>
<dbReference type="Pfam" id="PF06808">
    <property type="entry name" value="DctM"/>
    <property type="match status" value="1"/>
</dbReference>
<feature type="transmembrane region" description="Helical" evidence="2">
    <location>
        <begin position="344"/>
        <end position="370"/>
    </location>
</feature>
<feature type="transmembrane region" description="Helical" evidence="2">
    <location>
        <begin position="67"/>
        <end position="89"/>
    </location>
</feature>
<feature type="transmembrane region" description="Helical" evidence="2">
    <location>
        <begin position="128"/>
        <end position="148"/>
    </location>
</feature>
<evidence type="ECO:0000256" key="2">
    <source>
        <dbReference type="SAM" id="Phobius"/>
    </source>
</evidence>
<dbReference type="EMBL" id="JBCITM010000001">
    <property type="protein sequence ID" value="MEN1759103.1"/>
    <property type="molecule type" value="Genomic_DNA"/>
</dbReference>
<feature type="region of interest" description="Disordered" evidence="1">
    <location>
        <begin position="1"/>
        <end position="27"/>
    </location>
</feature>
<protein>
    <submittedName>
        <fullName evidence="4">TRAP transporter permease</fullName>
    </submittedName>
</protein>
<feature type="domain" description="TRAP C4-dicarboxylate transport system permease DctM subunit" evidence="3">
    <location>
        <begin position="166"/>
        <end position="609"/>
    </location>
</feature>
<keyword evidence="2" id="KW-0472">Membrane</keyword>
<evidence type="ECO:0000313" key="5">
    <source>
        <dbReference type="Proteomes" id="UP001407405"/>
    </source>
</evidence>
<accession>A0ABU9VPJ1</accession>
<feature type="transmembrane region" description="Helical" evidence="2">
    <location>
        <begin position="462"/>
        <end position="486"/>
    </location>
</feature>
<dbReference type="PANTHER" id="PTHR43849:SF2">
    <property type="entry name" value="BLL3936 PROTEIN"/>
    <property type="match status" value="1"/>
</dbReference>
<feature type="transmembrane region" description="Helical" evidence="2">
    <location>
        <begin position="391"/>
        <end position="410"/>
    </location>
</feature>
<evidence type="ECO:0000259" key="3">
    <source>
        <dbReference type="Pfam" id="PF06808"/>
    </source>
</evidence>
<name>A0ABU9VPJ1_9CLOT</name>
<feature type="transmembrane region" description="Helical" evidence="2">
    <location>
        <begin position="588"/>
        <end position="607"/>
    </location>
</feature>
<organism evidence="4 5">
    <name type="scientific">Anoxynatronum sibiricum</name>
    <dbReference type="NCBI Taxonomy" id="210623"/>
    <lineage>
        <taxon>Bacteria</taxon>
        <taxon>Bacillati</taxon>
        <taxon>Bacillota</taxon>
        <taxon>Clostridia</taxon>
        <taxon>Eubacteriales</taxon>
        <taxon>Clostridiaceae</taxon>
        <taxon>Anoxynatronum</taxon>
    </lineage>
</organism>
<feature type="compositionally biased region" description="Polar residues" evidence="1">
    <location>
        <begin position="14"/>
        <end position="24"/>
    </location>
</feature>
<comment type="caution">
    <text evidence="4">The sequence shown here is derived from an EMBL/GenBank/DDBJ whole genome shotgun (WGS) entry which is preliminary data.</text>
</comment>
<feature type="transmembrane region" description="Helical" evidence="2">
    <location>
        <begin position="659"/>
        <end position="686"/>
    </location>
</feature>
<sequence>MADERKQQDEIDQVDQTGDLQNQLPEKEASGIADFIEDETVDVNEAMEKFDKEAGAMRKLTGMVGKAVAALAVAMSLFHMYTAFFGTLLSMRQRSLHVIFAFVIGFMLYPMSKKSKEKHGNRIPYYDYLLALVAVIVFGYLFVNFQAIAIRGGIMETQDYILGFMAILVVLEITRRVVGPELPIVAIIFILYAKFGPMMPGLLAHRGYSWRRIISQMYMTTEGILGIPIGVSATFVFMFILFGAFLDKTGVGKFFIDMAFGLTGHLKSGPAMSAVVASGFMGSISGSSVANTVTTGAFTIPLMKKVGYKPHFAGAVEAASSTGGQIMPPVMGAAAFIMAEFTGIAYVNIVIAAIIPALLYYFAVGAIVHLEASKLGLEGIPKDRLPNMKKLLLTRGYLFIPLFVIVYLLISGRTPLFAAIYSIMTAVALATLVSLITIFIFKKKADFTWRDFVDALEQGAKGAVSVACACACAGIIVGVVTLTGLGLRVAELIVTLAQGMLLPTLFFTMIASIILGMGLPTTAKYIVLATMAVPALIRLDVNLLSAHLFVLYFGVIADITPPVALAAYAGAGIAGANAMKTGFQAVKLALAAFIVPYLFALDSHLILVKEVQGSTVIFYGFLESLPVIIPAIMGTFCLACAVANYFVTKNKFYETAVMFIAAITLMNPGIYTDLIGLVVIVGVYLLQKARVKKMKTEAA</sequence>
<evidence type="ECO:0000313" key="4">
    <source>
        <dbReference type="EMBL" id="MEN1759103.1"/>
    </source>
</evidence>
<dbReference type="Pfam" id="PF11874">
    <property type="entry name" value="DUF3394"/>
    <property type="match status" value="1"/>
</dbReference>
<proteinExistence type="predicted"/>
<dbReference type="PANTHER" id="PTHR43849">
    <property type="entry name" value="BLL3936 PROTEIN"/>
    <property type="match status" value="1"/>
</dbReference>
<dbReference type="NCBIfam" id="TIGR02123">
    <property type="entry name" value="TRAP_fused"/>
    <property type="match status" value="1"/>
</dbReference>
<dbReference type="Proteomes" id="UP001407405">
    <property type="component" value="Unassembled WGS sequence"/>
</dbReference>
<keyword evidence="5" id="KW-1185">Reference proteome</keyword>
<feature type="transmembrane region" description="Helical" evidence="2">
    <location>
        <begin position="551"/>
        <end position="576"/>
    </location>
</feature>
<keyword evidence="2" id="KW-1133">Transmembrane helix</keyword>
<evidence type="ECO:0000256" key="1">
    <source>
        <dbReference type="SAM" id="MobiDB-lite"/>
    </source>
</evidence>
<feature type="transmembrane region" description="Helical" evidence="2">
    <location>
        <begin position="184"/>
        <end position="203"/>
    </location>
</feature>
<keyword evidence="2" id="KW-0812">Transmembrane</keyword>
<feature type="transmembrane region" description="Helical" evidence="2">
    <location>
        <begin position="224"/>
        <end position="246"/>
    </location>
</feature>
<dbReference type="RefSeq" id="WP_343184484.1">
    <property type="nucleotide sequence ID" value="NZ_JBCITM010000001.1"/>
</dbReference>
<feature type="transmembrane region" description="Helical" evidence="2">
    <location>
        <begin position="627"/>
        <end position="647"/>
    </location>
</feature>
<feature type="transmembrane region" description="Helical" evidence="2">
    <location>
        <begin position="416"/>
        <end position="441"/>
    </location>
</feature>
<feature type="transmembrane region" description="Helical" evidence="2">
    <location>
        <begin position="96"/>
        <end position="112"/>
    </location>
</feature>